<feature type="region of interest" description="Disordered" evidence="1">
    <location>
        <begin position="71"/>
        <end position="115"/>
    </location>
</feature>
<proteinExistence type="predicted"/>
<evidence type="ECO:0000313" key="2">
    <source>
        <dbReference type="EMBL" id="KAH7553343.1"/>
    </source>
</evidence>
<accession>A0ABQ8HA23</accession>
<name>A0ABQ8HA23_9ROSI</name>
<comment type="caution">
    <text evidence="2">The sequence shown here is derived from an EMBL/GenBank/DDBJ whole genome shotgun (WGS) entry which is preliminary data.</text>
</comment>
<dbReference type="Proteomes" id="UP000827721">
    <property type="component" value="Unassembled WGS sequence"/>
</dbReference>
<sequence>MHQSSPQLARMMINNYTIMSTTSSPKTACVPENRLPYMAPAATSSPMGREDQEKSYKEIVREISDFFKKYPAHPYHDDQMDHRINVNDPQTTRQSNLNVGSSSTTTRGHQRPLDGISMKLERFKIRTVQKGEVVEVEEERKG</sequence>
<protein>
    <submittedName>
        <fullName evidence="2">Uncharacterized protein</fullName>
    </submittedName>
</protein>
<feature type="compositionally biased region" description="Polar residues" evidence="1">
    <location>
        <begin position="87"/>
        <end position="107"/>
    </location>
</feature>
<evidence type="ECO:0000256" key="1">
    <source>
        <dbReference type="SAM" id="MobiDB-lite"/>
    </source>
</evidence>
<organism evidence="2 3">
    <name type="scientific">Xanthoceras sorbifolium</name>
    <dbReference type="NCBI Taxonomy" id="99658"/>
    <lineage>
        <taxon>Eukaryota</taxon>
        <taxon>Viridiplantae</taxon>
        <taxon>Streptophyta</taxon>
        <taxon>Embryophyta</taxon>
        <taxon>Tracheophyta</taxon>
        <taxon>Spermatophyta</taxon>
        <taxon>Magnoliopsida</taxon>
        <taxon>eudicotyledons</taxon>
        <taxon>Gunneridae</taxon>
        <taxon>Pentapetalae</taxon>
        <taxon>rosids</taxon>
        <taxon>malvids</taxon>
        <taxon>Sapindales</taxon>
        <taxon>Sapindaceae</taxon>
        <taxon>Xanthoceroideae</taxon>
        <taxon>Xanthoceras</taxon>
    </lineage>
</organism>
<reference evidence="2 3" key="1">
    <citation type="submission" date="2021-02" db="EMBL/GenBank/DDBJ databases">
        <title>Plant Genome Project.</title>
        <authorList>
            <person name="Zhang R.-G."/>
        </authorList>
    </citation>
    <scope>NUCLEOTIDE SEQUENCE [LARGE SCALE GENOMIC DNA]</scope>
    <source>
        <tissue evidence="2">Leaves</tissue>
    </source>
</reference>
<keyword evidence="3" id="KW-1185">Reference proteome</keyword>
<gene>
    <name evidence="2" type="ORF">JRO89_XS12G0000100</name>
</gene>
<dbReference type="EMBL" id="JAFEMO010000012">
    <property type="protein sequence ID" value="KAH7553343.1"/>
    <property type="molecule type" value="Genomic_DNA"/>
</dbReference>
<evidence type="ECO:0000313" key="3">
    <source>
        <dbReference type="Proteomes" id="UP000827721"/>
    </source>
</evidence>
<feature type="compositionally biased region" description="Basic and acidic residues" evidence="1">
    <location>
        <begin position="71"/>
        <end position="85"/>
    </location>
</feature>